<dbReference type="Proteomes" id="UP000030665">
    <property type="component" value="Unassembled WGS sequence"/>
</dbReference>
<dbReference type="GO" id="GO:0008395">
    <property type="term" value="F:steroid hydroxylase activity"/>
    <property type="evidence" value="ECO:0007669"/>
    <property type="project" value="TreeGrafter"/>
</dbReference>
<dbReference type="EMBL" id="HG806432">
    <property type="protein sequence ID" value="CDW58849.1"/>
    <property type="molecule type" value="Genomic_DNA"/>
</dbReference>
<dbReference type="GO" id="GO:0005737">
    <property type="term" value="C:cytoplasm"/>
    <property type="evidence" value="ECO:0007669"/>
    <property type="project" value="TreeGrafter"/>
</dbReference>
<evidence type="ECO:0000313" key="7">
    <source>
        <dbReference type="EMBL" id="CDW58849.1"/>
    </source>
</evidence>
<evidence type="ECO:0000256" key="6">
    <source>
        <dbReference type="RuleBase" id="RU000461"/>
    </source>
</evidence>
<comment type="cofactor">
    <cofactor evidence="5">
        <name>heme</name>
        <dbReference type="ChEBI" id="CHEBI:30413"/>
    </cofactor>
</comment>
<dbReference type="InterPro" id="IPR002401">
    <property type="entry name" value="Cyt_P450_E_grp-I"/>
</dbReference>
<dbReference type="GO" id="GO:0005506">
    <property type="term" value="F:iron ion binding"/>
    <property type="evidence" value="ECO:0007669"/>
    <property type="project" value="InterPro"/>
</dbReference>
<dbReference type="InterPro" id="IPR001128">
    <property type="entry name" value="Cyt_P450"/>
</dbReference>
<dbReference type="InterPro" id="IPR036396">
    <property type="entry name" value="Cyt_P450_sf"/>
</dbReference>
<dbReference type="PROSITE" id="PS00086">
    <property type="entry name" value="CYTOCHROME_P450"/>
    <property type="match status" value="1"/>
</dbReference>
<proteinExistence type="inferred from homology"/>
<protein>
    <submittedName>
        <fullName evidence="7">p450 domain containing protein</fullName>
    </submittedName>
</protein>
<evidence type="ECO:0000256" key="2">
    <source>
        <dbReference type="ARBA" id="ARBA00022723"/>
    </source>
</evidence>
<keyword evidence="8" id="KW-1185">Reference proteome</keyword>
<feature type="binding site" description="axial binding residue" evidence="5">
    <location>
        <position position="67"/>
    </location>
    <ligand>
        <name>heme</name>
        <dbReference type="ChEBI" id="CHEBI:30413"/>
    </ligand>
    <ligandPart>
        <name>Fe</name>
        <dbReference type="ChEBI" id="CHEBI:18248"/>
    </ligandPart>
</feature>
<comment type="similarity">
    <text evidence="1 6">Belongs to the cytochrome P450 family.</text>
</comment>
<dbReference type="Gene3D" id="1.10.630.10">
    <property type="entry name" value="Cytochrome P450"/>
    <property type="match status" value="1"/>
</dbReference>
<sequence>MSSCKLRNYDLPEGSIVVANLWKINRDPKYFDEPEKFMPERFIQEDGSFNDDLTKKLAAFSVGKRKCIGEKIARDELFLLITNLVRTFKVRLPLPAFYAFSPRSNKQNS</sequence>
<dbReference type="GO" id="GO:0016712">
    <property type="term" value="F:oxidoreductase activity, acting on paired donors, with incorporation or reduction of molecular oxygen, reduced flavin or flavoprotein as one donor, and incorporation of one atom of oxygen"/>
    <property type="evidence" value="ECO:0007669"/>
    <property type="project" value="TreeGrafter"/>
</dbReference>
<keyword evidence="3 5" id="KW-0408">Iron</keyword>
<dbReference type="InterPro" id="IPR017972">
    <property type="entry name" value="Cyt_P450_CS"/>
</dbReference>
<dbReference type="OrthoDB" id="2789670at2759"/>
<dbReference type="GO" id="GO:0006082">
    <property type="term" value="P:organic acid metabolic process"/>
    <property type="evidence" value="ECO:0007669"/>
    <property type="project" value="TreeGrafter"/>
</dbReference>
<name>A0A077ZGA8_TRITR</name>
<evidence type="ECO:0000256" key="4">
    <source>
        <dbReference type="ARBA" id="ARBA00023033"/>
    </source>
</evidence>
<accession>A0A077ZGA8</accession>
<evidence type="ECO:0000256" key="3">
    <source>
        <dbReference type="ARBA" id="ARBA00023004"/>
    </source>
</evidence>
<evidence type="ECO:0000313" key="8">
    <source>
        <dbReference type="Proteomes" id="UP000030665"/>
    </source>
</evidence>
<dbReference type="InterPro" id="IPR050182">
    <property type="entry name" value="Cytochrome_P450_fam2"/>
</dbReference>
<organism evidence="7 8">
    <name type="scientific">Trichuris trichiura</name>
    <name type="common">Whipworm</name>
    <name type="synonym">Trichocephalus trichiurus</name>
    <dbReference type="NCBI Taxonomy" id="36087"/>
    <lineage>
        <taxon>Eukaryota</taxon>
        <taxon>Metazoa</taxon>
        <taxon>Ecdysozoa</taxon>
        <taxon>Nematoda</taxon>
        <taxon>Enoplea</taxon>
        <taxon>Dorylaimia</taxon>
        <taxon>Trichinellida</taxon>
        <taxon>Trichuridae</taxon>
        <taxon>Trichuris</taxon>
    </lineage>
</organism>
<reference evidence="7" key="2">
    <citation type="submission" date="2014-03" db="EMBL/GenBank/DDBJ databases">
        <title>The whipworm genome and dual-species transcriptomics of an intimate host-pathogen interaction.</title>
        <authorList>
            <person name="Foth B.J."/>
            <person name="Tsai I.J."/>
            <person name="Reid A.J."/>
            <person name="Bancroft A.J."/>
            <person name="Nichol S."/>
            <person name="Tracey A."/>
            <person name="Holroyd N."/>
            <person name="Cotton J.A."/>
            <person name="Stanley E.J."/>
            <person name="Zarowiecki M."/>
            <person name="Liu J.Z."/>
            <person name="Huckvale T."/>
            <person name="Cooper P.J."/>
            <person name="Grencis R.K."/>
            <person name="Berriman M."/>
        </authorList>
    </citation>
    <scope>NUCLEOTIDE SEQUENCE [LARGE SCALE GENOMIC DNA]</scope>
</reference>
<dbReference type="STRING" id="36087.A0A077ZGA8"/>
<reference evidence="7" key="1">
    <citation type="submission" date="2014-01" db="EMBL/GenBank/DDBJ databases">
        <authorList>
            <person name="Aslett M."/>
        </authorList>
    </citation>
    <scope>NUCLEOTIDE SEQUENCE</scope>
</reference>
<keyword evidence="2 5" id="KW-0479">Metal-binding</keyword>
<gene>
    <name evidence="7" type="ORF">TTRE_0000717501</name>
</gene>
<keyword evidence="4 6" id="KW-0503">Monooxygenase</keyword>
<dbReference type="GO" id="GO:0020037">
    <property type="term" value="F:heme binding"/>
    <property type="evidence" value="ECO:0007669"/>
    <property type="project" value="InterPro"/>
</dbReference>
<dbReference type="AlphaFoldDB" id="A0A077ZGA8"/>
<keyword evidence="6" id="KW-0560">Oxidoreductase</keyword>
<dbReference type="PANTHER" id="PTHR24300">
    <property type="entry name" value="CYTOCHROME P450 508A4-RELATED"/>
    <property type="match status" value="1"/>
</dbReference>
<dbReference type="SUPFAM" id="SSF48264">
    <property type="entry name" value="Cytochrome P450"/>
    <property type="match status" value="1"/>
</dbReference>
<evidence type="ECO:0000256" key="1">
    <source>
        <dbReference type="ARBA" id="ARBA00010617"/>
    </source>
</evidence>
<dbReference type="Pfam" id="PF00067">
    <property type="entry name" value="p450"/>
    <property type="match status" value="1"/>
</dbReference>
<dbReference type="PRINTS" id="PR00463">
    <property type="entry name" value="EP450I"/>
</dbReference>
<dbReference type="PANTHER" id="PTHR24300:SF397">
    <property type="entry name" value="CYTOCHROME P450 2U1"/>
    <property type="match status" value="1"/>
</dbReference>
<evidence type="ECO:0000256" key="5">
    <source>
        <dbReference type="PIRSR" id="PIRSR602401-1"/>
    </source>
</evidence>
<dbReference type="GO" id="GO:0006805">
    <property type="term" value="P:xenobiotic metabolic process"/>
    <property type="evidence" value="ECO:0007669"/>
    <property type="project" value="TreeGrafter"/>
</dbReference>
<keyword evidence="5 6" id="KW-0349">Heme</keyword>